<name>A0A437KXJ9_9FLAO</name>
<dbReference type="SUPFAM" id="SSF141072">
    <property type="entry name" value="CalX-like"/>
    <property type="match status" value="1"/>
</dbReference>
<reference evidence="3 4" key="1">
    <citation type="submission" date="2019-01" db="EMBL/GenBank/DDBJ databases">
        <authorList>
            <person name="Chen W.-M."/>
        </authorList>
    </citation>
    <scope>NUCLEOTIDE SEQUENCE [LARGE SCALE GENOMIC DNA]</scope>
    <source>
        <strain evidence="3 4">BBQ-12</strain>
    </source>
</reference>
<accession>A0A437KXJ9</accession>
<dbReference type="EMBL" id="SACJ01000003">
    <property type="protein sequence ID" value="RVT77313.1"/>
    <property type="molecule type" value="Genomic_DNA"/>
</dbReference>
<feature type="non-terminal residue" evidence="3">
    <location>
        <position position="553"/>
    </location>
</feature>
<dbReference type="PROSITE" id="PS50835">
    <property type="entry name" value="IG_LIKE"/>
    <property type="match status" value="1"/>
</dbReference>
<keyword evidence="1" id="KW-1133">Transmembrane helix</keyword>
<feature type="transmembrane region" description="Helical" evidence="1">
    <location>
        <begin position="6"/>
        <end position="25"/>
    </location>
</feature>
<sequence>MIAELVLMIIKKMLTFVNVILYFWFEFKNYFMKLKNYSTNPFEELNLTISKKIKYLIFLSLFFGFSSVSQLNAATLYFNTVYKASGTNYNTNTQSLTSVSLVSGSSFNFTSAIPSATTFNSGNNENGILSYVDSSGQLISIYGIISRQNKSGNTTLGVNFITTNSSYTVSSSSEAYVLVVPGQESAYTVGTNVSTSSDPIDPVLNAILATQGSSPIMTINNPSVLENAGYITFTISLSNTANASISFTPSLSDVSALLNSDYTNSLQYYNISNSTWTNVSSTVTIPQGTTSIDVRVPILDDSNSESTETFNFKTGAITGGNVLNNYGVTGIGTINDNDTTPLSATTSQNNVSCYSGSNGTATVAPSGGTAPYTYSWKNASNTVIGTNNVTVTGLSSGDYTCTITDNNSTSITKNFTITQPTAISVTPNSQTNVACFGGSNGAASINTPTGGAGGYTYDWTPGTPTGDGTTSIEGLTAQTYTCTVTDANGCTRTQNFTITQPTAAVSGSTVITNVACNGGTTGAINLTPTGGTGPYTFNWGGGITTEDRTGLAA</sequence>
<dbReference type="InterPro" id="IPR025667">
    <property type="entry name" value="SprB_repeat"/>
</dbReference>
<gene>
    <name evidence="3" type="ORF">EOD40_05735</name>
</gene>
<organism evidence="3 4">
    <name type="scientific">Flavobacterium sufflavum</name>
    <dbReference type="NCBI Taxonomy" id="1921138"/>
    <lineage>
        <taxon>Bacteria</taxon>
        <taxon>Pseudomonadati</taxon>
        <taxon>Bacteroidota</taxon>
        <taxon>Flavobacteriia</taxon>
        <taxon>Flavobacteriales</taxon>
        <taxon>Flavobacteriaceae</taxon>
        <taxon>Flavobacterium</taxon>
    </lineage>
</organism>
<dbReference type="InterPro" id="IPR038081">
    <property type="entry name" value="CalX-like_sf"/>
</dbReference>
<dbReference type="InterPro" id="IPR007110">
    <property type="entry name" value="Ig-like_dom"/>
</dbReference>
<comment type="caution">
    <text evidence="3">The sequence shown here is derived from an EMBL/GenBank/DDBJ whole genome shotgun (WGS) entry which is preliminary data.</text>
</comment>
<protein>
    <recommendedName>
        <fullName evidence="2">Ig-like domain-containing protein</fullName>
    </recommendedName>
</protein>
<evidence type="ECO:0000256" key="1">
    <source>
        <dbReference type="SAM" id="Phobius"/>
    </source>
</evidence>
<evidence type="ECO:0000313" key="3">
    <source>
        <dbReference type="EMBL" id="RVT77313.1"/>
    </source>
</evidence>
<keyword evidence="1" id="KW-0812">Transmembrane</keyword>
<dbReference type="AlphaFoldDB" id="A0A437KXJ9"/>
<dbReference type="Gene3D" id="2.60.40.2030">
    <property type="match status" value="1"/>
</dbReference>
<dbReference type="InterPro" id="IPR043504">
    <property type="entry name" value="Peptidase_S1_PA_chymotrypsin"/>
</dbReference>
<feature type="domain" description="Ig-like" evidence="2">
    <location>
        <begin position="341"/>
        <end position="418"/>
    </location>
</feature>
<proteinExistence type="predicted"/>
<feature type="transmembrane region" description="Helical" evidence="1">
    <location>
        <begin position="55"/>
        <end position="78"/>
    </location>
</feature>
<keyword evidence="4" id="KW-1185">Reference proteome</keyword>
<keyword evidence="1" id="KW-0472">Membrane</keyword>
<evidence type="ECO:0000313" key="4">
    <source>
        <dbReference type="Proteomes" id="UP000285211"/>
    </source>
</evidence>
<dbReference type="Gene3D" id="2.40.10.10">
    <property type="entry name" value="Trypsin-like serine proteases"/>
    <property type="match status" value="1"/>
</dbReference>
<dbReference type="Proteomes" id="UP000285211">
    <property type="component" value="Unassembled WGS sequence"/>
</dbReference>
<evidence type="ECO:0000259" key="2">
    <source>
        <dbReference type="PROSITE" id="PS50835"/>
    </source>
</evidence>
<dbReference type="Pfam" id="PF13573">
    <property type="entry name" value="SprB"/>
    <property type="match status" value="3"/>
</dbReference>